<evidence type="ECO:0000313" key="3">
    <source>
        <dbReference type="Proteomes" id="UP001189429"/>
    </source>
</evidence>
<dbReference type="EMBL" id="CAUYUJ010019948">
    <property type="protein sequence ID" value="CAK0894786.1"/>
    <property type="molecule type" value="Genomic_DNA"/>
</dbReference>
<keyword evidence="3" id="KW-1185">Reference proteome</keyword>
<comment type="caution">
    <text evidence="2">The sequence shown here is derived from an EMBL/GenBank/DDBJ whole genome shotgun (WGS) entry which is preliminary data.</text>
</comment>
<protein>
    <recommendedName>
        <fullName evidence="4">RNA-directed RNA polymerase</fullName>
    </recommendedName>
</protein>
<feature type="region of interest" description="Disordered" evidence="1">
    <location>
        <begin position="107"/>
        <end position="175"/>
    </location>
</feature>
<evidence type="ECO:0000313" key="2">
    <source>
        <dbReference type="EMBL" id="CAK0894786.1"/>
    </source>
</evidence>
<evidence type="ECO:0000256" key="1">
    <source>
        <dbReference type="SAM" id="MobiDB-lite"/>
    </source>
</evidence>
<feature type="compositionally biased region" description="Basic and acidic residues" evidence="1">
    <location>
        <begin position="145"/>
        <end position="173"/>
    </location>
</feature>
<feature type="compositionally biased region" description="Low complexity" evidence="1">
    <location>
        <begin position="37"/>
        <end position="53"/>
    </location>
</feature>
<proteinExistence type="predicted"/>
<accession>A0ABN9X5V9</accession>
<sequence>MLPAGSASGRSSRGLGTSSVADGVVLHRRAEAPAGSAAERPAQAAKAAGAGEAAEATAEAIPEAAPAVAPEAALAAGAAGPAGAVEEAALGAAAKAAAGEAAAGQASVEVAETSEPAAAGPVAGPAGTAQEDEDDDPDYDPFAAGKKEDDKAKEAGEEAAGDKAADASQDRRAQARVSHLRPSVLIVLAVPAPTGRAAEDERRPVVPAGRGAMLASALPAALPKVSGVMRPGSSRLRALPLLSDAVLGAGARRCLGEWCLRATCAHLVEGGQWAKVTLDELQAEHEELSSAQAARLMECDRRSSGRLPRGDTANFAEQLNGVGISDDWRVEESPVSWSDFWYVEAQDSTCMVGNRKCVAAAMGSIELGDRLNAFLQYAQGLAAAECSVIAGALVQRRMKTIAALASLNVEQQVAVAVLPESFGGLSAGTPITVRGYPVKDTLAMVCHAIDANCDCARSGQGYPPRLEIMKIAVDMSCRVVPRVTFRELLAAPTIIPRGTSNATASRTALVRGAFEEFHLASEWRDMIEVARGDSIVSALHGRALNCATAVMQLDMNSVIDAVLGRMRDAKSLSRVNPRLSENAARVAARKASLQQVDEAARFVQQVSSRNFDAARCPRGEIERCVQLLHPASAQSEWPSSVCDSAVMPVSRGYRKLNLDRLRQSMNLAVDGCADLTWPRPSSQIGVVSLGRETPGFSSHWKPAFRLGRSRLNCGCGVFSGGQRSRRSGSLLKLAAGRLPGVASAIVHGLSAAASACLKQHKAFDYVDRVSDSLGIRRLSDVVSLLALPLSDKRQNGCFGTSSHPAMSKSFVAGYCASLADAVPDSDAAALGPPELQSLVREYESEFVCLGLLNRRQYSMGGHMLLSGGAGPSLGMLGRNGQEPSSLRRVVGCAVEALRSAAAWHIAGDCDEFLVHGAEHQQLNLSLLPASFGTFGSRVCFLPWHKCTMSPGATGCSQRAGPPRPGGAASFYCEEGELEVRAQAGVLTISGGTAFRPHVRGPDALDQSTDDALRPLRDYLTSRTEACFDCPSVARQRSEGDAARACEDGRPTQLNMAGIVRIVSDIGSSAEYFGNLRSVFVSADLEFAGVDGISVSSEQPRLHSSFEARLPCGPDTATMNCRMGSSLSGLGAVSFVLGSASALNHKCYGRDPDWARESFRLPLLSVPMIESELQSVVKDALMRWASCVSIRYIVQFTASLSHTEDDKLLELLACVRACLSEGGKLKGCDSGLDERGAAAAVRYLRNLMQRVAAAASTKEVDRSWGRVSQLSLGMVADRARRPRRVLMRGLEHIECAQLLMKFECFASMAPSRLEPNISSATRVVVDERVRLYGRVVRAPEIANAAERALRSGPRLKRGVQTLAKLACTDAQDYVQDGVAPHWDPEVVDSLTRSVSTADDHGDAMTSLHMRRIRTRYSALLVEEQENRVARVASTAGAVHLSYMEHTGCAAGDLNGKQHEGASRHVEDTAREAGAEDELEMKRCEDGLRSKLHALFRAREDVAAHAAETKRQVEAAFLDSSLAGRQRPAPSDLDRALRCAAGATAERHRLSMGVPGSKL</sequence>
<reference evidence="2" key="1">
    <citation type="submission" date="2023-10" db="EMBL/GenBank/DDBJ databases">
        <authorList>
            <person name="Chen Y."/>
            <person name="Shah S."/>
            <person name="Dougan E. K."/>
            <person name="Thang M."/>
            <person name="Chan C."/>
        </authorList>
    </citation>
    <scope>NUCLEOTIDE SEQUENCE [LARGE SCALE GENOMIC DNA]</scope>
</reference>
<feature type="region of interest" description="Disordered" evidence="1">
    <location>
        <begin position="1"/>
        <end position="53"/>
    </location>
</feature>
<feature type="compositionally biased region" description="Acidic residues" evidence="1">
    <location>
        <begin position="130"/>
        <end position="139"/>
    </location>
</feature>
<gene>
    <name evidence="2" type="ORF">PCOR1329_LOCUS73732</name>
</gene>
<name>A0ABN9X5V9_9DINO</name>
<feature type="compositionally biased region" description="Low complexity" evidence="1">
    <location>
        <begin position="1"/>
        <end position="19"/>
    </location>
</feature>
<organism evidence="2 3">
    <name type="scientific">Prorocentrum cordatum</name>
    <dbReference type="NCBI Taxonomy" id="2364126"/>
    <lineage>
        <taxon>Eukaryota</taxon>
        <taxon>Sar</taxon>
        <taxon>Alveolata</taxon>
        <taxon>Dinophyceae</taxon>
        <taxon>Prorocentrales</taxon>
        <taxon>Prorocentraceae</taxon>
        <taxon>Prorocentrum</taxon>
    </lineage>
</organism>
<dbReference type="Proteomes" id="UP001189429">
    <property type="component" value="Unassembled WGS sequence"/>
</dbReference>
<evidence type="ECO:0008006" key="4">
    <source>
        <dbReference type="Google" id="ProtNLM"/>
    </source>
</evidence>
<feature type="compositionally biased region" description="Low complexity" evidence="1">
    <location>
        <begin position="107"/>
        <end position="129"/>
    </location>
</feature>